<dbReference type="Pfam" id="PF01535">
    <property type="entry name" value="PPR"/>
    <property type="match status" value="1"/>
</dbReference>
<organism evidence="4">
    <name type="scientific">Anthurium amnicola</name>
    <dbReference type="NCBI Taxonomy" id="1678845"/>
    <lineage>
        <taxon>Eukaryota</taxon>
        <taxon>Viridiplantae</taxon>
        <taxon>Streptophyta</taxon>
        <taxon>Embryophyta</taxon>
        <taxon>Tracheophyta</taxon>
        <taxon>Spermatophyta</taxon>
        <taxon>Magnoliopsida</taxon>
        <taxon>Liliopsida</taxon>
        <taxon>Araceae</taxon>
        <taxon>Pothoideae</taxon>
        <taxon>Potheae</taxon>
        <taxon>Anthurium</taxon>
    </lineage>
</organism>
<dbReference type="PANTHER" id="PTHR47926">
    <property type="entry name" value="PENTATRICOPEPTIDE REPEAT-CONTAINING PROTEIN"/>
    <property type="match status" value="1"/>
</dbReference>
<dbReference type="Gene3D" id="1.25.40.10">
    <property type="entry name" value="Tetratricopeptide repeat domain"/>
    <property type="match status" value="3"/>
</dbReference>
<keyword evidence="1" id="KW-0677">Repeat</keyword>
<dbReference type="AlphaFoldDB" id="A0A1D1XS08"/>
<evidence type="ECO:0000256" key="1">
    <source>
        <dbReference type="ARBA" id="ARBA00022737"/>
    </source>
</evidence>
<gene>
    <name evidence="4" type="primary">PCMP-H61_25</name>
    <name evidence="4" type="ORF">g.51631</name>
</gene>
<feature type="repeat" description="PPR" evidence="2">
    <location>
        <begin position="294"/>
        <end position="328"/>
    </location>
</feature>
<dbReference type="FunFam" id="1.25.40.10:FF:000366">
    <property type="entry name" value="Pentatricopeptide (PPR) repeat-containing protein"/>
    <property type="match status" value="1"/>
</dbReference>
<reference evidence="4" key="1">
    <citation type="submission" date="2015-07" db="EMBL/GenBank/DDBJ databases">
        <title>Transcriptome Assembly of Anthurium amnicola.</title>
        <authorList>
            <person name="Suzuki J."/>
        </authorList>
    </citation>
    <scope>NUCLEOTIDE SEQUENCE</scope>
</reference>
<evidence type="ECO:0000256" key="2">
    <source>
        <dbReference type="PROSITE-ProRule" id="PRU00708"/>
    </source>
</evidence>
<dbReference type="InterPro" id="IPR032867">
    <property type="entry name" value="DYW_dom"/>
</dbReference>
<dbReference type="InterPro" id="IPR011990">
    <property type="entry name" value="TPR-like_helical_dom_sf"/>
</dbReference>
<dbReference type="Pfam" id="PF20431">
    <property type="entry name" value="E_motif"/>
    <property type="match status" value="1"/>
</dbReference>
<dbReference type="InterPro" id="IPR046960">
    <property type="entry name" value="PPR_At4g14850-like_plant"/>
</dbReference>
<dbReference type="InterPro" id="IPR002885">
    <property type="entry name" value="PPR_rpt"/>
</dbReference>
<dbReference type="PROSITE" id="PS51375">
    <property type="entry name" value="PPR"/>
    <property type="match status" value="4"/>
</dbReference>
<dbReference type="InterPro" id="IPR046849">
    <property type="entry name" value="E2_motif"/>
</dbReference>
<sequence length="600" mass="67188">MAMASHLAGCVTRLPSSVFPPESRPSSAPSRRRLDLALLKACSHLREFRQCHGQMVKSPFERSQTGMAKLIEALAGFGHMVYARRVFEELHEPSTFVFNNMIKGYELCGEGQEGVLLYTQMRDLGVSPDSFTYPFLLKACTSLEQGKGVHSLILKHGHLMPGVYSQTFLVTFYSVNGDLQSARLAFDRMPERNVVSWTAMITGYVKHKRYSDGLLLFHQMQAAGIEPNEMTLVNVLCACAHLGALEMGRWVHRYINKNITSANPTLRTALVDMYMKCGNVGCASQVFEQVPVRDVCIWNAMIGGMAMTGHGERALVMFSEMVSCGARPDDITFMAVLSACRHSGLVGEGKFFFNLMRDYRIEPSIKHYGCLLDVLGWAGLLDEVWEIVNLMPMEPNAVIWGVVLNCCRAHGNVGLAEVAMKRLVELEPFNDGNYVLMSNIYASKGQWDDVAEVRRSMRDKGISKAPGCSSIEVNGDVHEFVAGCSTHPRAKEIYDMLHDMTERFKAQGYVPSTSHVLHDTSEEDKEQALCHHSEKLAIAFGLISTEPGTPLRIFKNLRACEDCHLATKLVSKAYNREIVVRDRHRFHHFKHGACSCNDFW</sequence>
<dbReference type="Pfam" id="PF13041">
    <property type="entry name" value="PPR_2"/>
    <property type="match status" value="3"/>
</dbReference>
<feature type="repeat" description="PPR" evidence="2">
    <location>
        <begin position="193"/>
        <end position="227"/>
    </location>
</feature>
<dbReference type="EMBL" id="GDJX01022758">
    <property type="protein sequence ID" value="JAT45178.1"/>
    <property type="molecule type" value="Transcribed_RNA"/>
</dbReference>
<dbReference type="PANTHER" id="PTHR47926:SF537">
    <property type="entry name" value="PENTACOTRIPEPTIDE-REPEAT REGION OF PRORP DOMAIN-CONTAINING PROTEIN"/>
    <property type="match status" value="1"/>
</dbReference>
<name>A0A1D1XS08_9ARAE</name>
<evidence type="ECO:0000313" key="4">
    <source>
        <dbReference type="EMBL" id="JAT45178.1"/>
    </source>
</evidence>
<dbReference type="FunFam" id="1.25.40.10:FF:000031">
    <property type="entry name" value="Pentatricopeptide repeat-containing protein mitochondrial"/>
    <property type="match status" value="1"/>
</dbReference>
<protein>
    <submittedName>
        <fullName evidence="4">Pentatricopeptide repeat-containing protein At5g66520</fullName>
    </submittedName>
</protein>
<feature type="repeat" description="PPR" evidence="2">
    <location>
        <begin position="329"/>
        <end position="363"/>
    </location>
</feature>
<dbReference type="GO" id="GO:0008270">
    <property type="term" value="F:zinc ion binding"/>
    <property type="evidence" value="ECO:0007669"/>
    <property type="project" value="InterPro"/>
</dbReference>
<accession>A0A1D1XS08</accession>
<dbReference type="GO" id="GO:0009451">
    <property type="term" value="P:RNA modification"/>
    <property type="evidence" value="ECO:0007669"/>
    <property type="project" value="InterPro"/>
</dbReference>
<dbReference type="Pfam" id="PF20430">
    <property type="entry name" value="Eplus_motif"/>
    <property type="match status" value="1"/>
</dbReference>
<dbReference type="NCBIfam" id="TIGR00756">
    <property type="entry name" value="PPR"/>
    <property type="match status" value="3"/>
</dbReference>
<dbReference type="FunFam" id="1.25.40.10:FF:000344">
    <property type="entry name" value="Pentatricopeptide repeat-containing protein"/>
    <property type="match status" value="1"/>
</dbReference>
<feature type="domain" description="DYW" evidence="3">
    <location>
        <begin position="508"/>
        <end position="600"/>
    </location>
</feature>
<feature type="repeat" description="PPR" evidence="2">
    <location>
        <begin position="94"/>
        <end position="128"/>
    </location>
</feature>
<proteinExistence type="predicted"/>
<dbReference type="GO" id="GO:0003723">
    <property type="term" value="F:RNA binding"/>
    <property type="evidence" value="ECO:0007669"/>
    <property type="project" value="InterPro"/>
</dbReference>
<evidence type="ECO:0000259" key="3">
    <source>
        <dbReference type="Pfam" id="PF14432"/>
    </source>
</evidence>
<dbReference type="InterPro" id="IPR046848">
    <property type="entry name" value="E_motif"/>
</dbReference>
<dbReference type="Pfam" id="PF14432">
    <property type="entry name" value="DYW_deaminase"/>
    <property type="match status" value="1"/>
</dbReference>